<evidence type="ECO:0000256" key="5">
    <source>
        <dbReference type="ARBA" id="ARBA00022475"/>
    </source>
</evidence>
<feature type="transmembrane region" description="Helical" evidence="10">
    <location>
        <begin position="309"/>
        <end position="333"/>
    </location>
</feature>
<comment type="subcellular location">
    <subcellularLocation>
        <location evidence="1">Cell inner membrane</location>
        <topology evidence="1">Multi-pass membrane protein</topology>
    </subcellularLocation>
</comment>
<dbReference type="PANTHER" id="PTHR43823:SF3">
    <property type="entry name" value="MULTIDRUG EXPORT PROTEIN MEPA"/>
    <property type="match status" value="1"/>
</dbReference>
<evidence type="ECO:0000256" key="2">
    <source>
        <dbReference type="ARBA" id="ARBA00008417"/>
    </source>
</evidence>
<dbReference type="CDD" id="cd13143">
    <property type="entry name" value="MATE_MepA_like"/>
    <property type="match status" value="1"/>
</dbReference>
<feature type="transmembrane region" description="Helical" evidence="10">
    <location>
        <begin position="47"/>
        <end position="71"/>
    </location>
</feature>
<comment type="caution">
    <text evidence="11">The sequence shown here is derived from an EMBL/GenBank/DDBJ whole genome shotgun (WGS) entry which is preliminary data.</text>
</comment>
<feature type="transmembrane region" description="Helical" evidence="10">
    <location>
        <begin position="193"/>
        <end position="214"/>
    </location>
</feature>
<organism evidence="11 12">
    <name type="scientific">OM182 bacterium MED-G28</name>
    <dbReference type="NCBI Taxonomy" id="1986256"/>
    <lineage>
        <taxon>Bacteria</taxon>
        <taxon>Pseudomonadati</taxon>
        <taxon>Pseudomonadota</taxon>
        <taxon>Gammaproteobacteria</taxon>
        <taxon>OMG group</taxon>
        <taxon>OM182 clade</taxon>
    </lineage>
</organism>
<keyword evidence="5" id="KW-1003">Cell membrane</keyword>
<keyword evidence="4" id="KW-0813">Transport</keyword>
<protein>
    <recommendedName>
        <fullName evidence="3">Multidrug export protein MepA</fullName>
    </recommendedName>
</protein>
<dbReference type="AlphaFoldDB" id="A0A2A5W8S5"/>
<sequence length="450" mass="48713">MSKYDPIHGNVLRVFFHYAVPAVFGLLAMSSAFMIDGIFLGNYVGSQALAAVNIAMPVWSGLFSVVTMLSVGSSVIAGKYLGQNNLEAAKSIFTKALTCTLIFSLASAALGILFLDPIVRALGANEQLAPLTSSYLAVIFPCAPAFLLGFCLYYFVRVDNNPLLASSALLVSALLNVVFDWCFIVVLDLGIQGAAYATGIAHSIVFFVLVPYFLKPDTKLKPTNLTGNWREIFKAVINGFSEFVNEISAGLTTLLVNWIMISRLGVEGVAAYTIVNYLFFIGIMIYYGIGESIEPLVSKNFGARQVHKISAYIGTALLSTLIIALCVCGILLASTELLINIFLKPGETATTEIAIRFVSFFWPAFVFSGINICLTAYFTACHRPLQSASIALSRSLLLPLLLLFTLPQLFGDIGIFISVPIAEFLTFLLAVAFFVNNTPKRIVANDVLSS</sequence>
<evidence type="ECO:0000256" key="7">
    <source>
        <dbReference type="ARBA" id="ARBA00022989"/>
    </source>
</evidence>
<dbReference type="PIRSF" id="PIRSF006603">
    <property type="entry name" value="DinF"/>
    <property type="match status" value="1"/>
</dbReference>
<reference evidence="11 12" key="1">
    <citation type="submission" date="2017-08" db="EMBL/GenBank/DDBJ databases">
        <title>Fine stratification of microbial communities through a metagenomic profile of the photic zone.</title>
        <authorList>
            <person name="Haro-Moreno J.M."/>
            <person name="Lopez-Perez M."/>
            <person name="De La Torre J."/>
            <person name="Picazo A."/>
            <person name="Camacho A."/>
            <person name="Rodriguez-Valera F."/>
        </authorList>
    </citation>
    <scope>NUCLEOTIDE SEQUENCE [LARGE SCALE GENOMIC DNA]</scope>
    <source>
        <strain evidence="11">MED-G28</strain>
    </source>
</reference>
<evidence type="ECO:0000256" key="10">
    <source>
        <dbReference type="SAM" id="Phobius"/>
    </source>
</evidence>
<evidence type="ECO:0000256" key="6">
    <source>
        <dbReference type="ARBA" id="ARBA00022692"/>
    </source>
</evidence>
<dbReference type="InterPro" id="IPR002528">
    <property type="entry name" value="MATE_fam"/>
</dbReference>
<dbReference type="GO" id="GO:0005886">
    <property type="term" value="C:plasma membrane"/>
    <property type="evidence" value="ECO:0007669"/>
    <property type="project" value="UniProtKB-SubCell"/>
</dbReference>
<dbReference type="Proteomes" id="UP000219329">
    <property type="component" value="Unassembled WGS sequence"/>
</dbReference>
<dbReference type="GO" id="GO:0042910">
    <property type="term" value="F:xenobiotic transmembrane transporter activity"/>
    <property type="evidence" value="ECO:0007669"/>
    <property type="project" value="InterPro"/>
</dbReference>
<name>A0A2A5W8S5_9GAMM</name>
<comment type="similarity">
    <text evidence="2">Belongs to the multi antimicrobial extrusion (MATE) (TC 2.A.66.1) family. MepA subfamily.</text>
</comment>
<feature type="transmembrane region" description="Helical" evidence="10">
    <location>
        <begin position="353"/>
        <end position="378"/>
    </location>
</feature>
<evidence type="ECO:0000313" key="12">
    <source>
        <dbReference type="Proteomes" id="UP000219329"/>
    </source>
</evidence>
<keyword evidence="7 10" id="KW-1133">Transmembrane helix</keyword>
<keyword evidence="8 10" id="KW-0472">Membrane</keyword>
<keyword evidence="9" id="KW-0046">Antibiotic resistance</keyword>
<feature type="transmembrane region" description="Helical" evidence="10">
    <location>
        <begin position="271"/>
        <end position="289"/>
    </location>
</feature>
<accession>A0A2A5W8S5</accession>
<evidence type="ECO:0000256" key="8">
    <source>
        <dbReference type="ARBA" id="ARBA00023136"/>
    </source>
</evidence>
<dbReference type="InterPro" id="IPR048279">
    <property type="entry name" value="MdtK-like"/>
</dbReference>
<dbReference type="InterPro" id="IPR045070">
    <property type="entry name" value="MATE_MepA-like"/>
</dbReference>
<evidence type="ECO:0000256" key="9">
    <source>
        <dbReference type="ARBA" id="ARBA00023251"/>
    </source>
</evidence>
<feature type="transmembrane region" description="Helical" evidence="10">
    <location>
        <begin position="12"/>
        <end position="35"/>
    </location>
</feature>
<evidence type="ECO:0000313" key="11">
    <source>
        <dbReference type="EMBL" id="PDH32556.1"/>
    </source>
</evidence>
<dbReference type="NCBIfam" id="TIGR00797">
    <property type="entry name" value="matE"/>
    <property type="match status" value="1"/>
</dbReference>
<feature type="transmembrane region" description="Helical" evidence="10">
    <location>
        <begin position="163"/>
        <end position="187"/>
    </location>
</feature>
<dbReference type="GO" id="GO:0015297">
    <property type="term" value="F:antiporter activity"/>
    <property type="evidence" value="ECO:0007669"/>
    <property type="project" value="InterPro"/>
</dbReference>
<evidence type="ECO:0000256" key="3">
    <source>
        <dbReference type="ARBA" id="ARBA00022106"/>
    </source>
</evidence>
<dbReference type="GO" id="GO:0046677">
    <property type="term" value="P:response to antibiotic"/>
    <property type="evidence" value="ECO:0007669"/>
    <property type="project" value="UniProtKB-KW"/>
</dbReference>
<dbReference type="PANTHER" id="PTHR43823">
    <property type="entry name" value="SPORULATION PROTEIN YKVU"/>
    <property type="match status" value="1"/>
</dbReference>
<dbReference type="Pfam" id="PF01554">
    <property type="entry name" value="MatE"/>
    <property type="match status" value="2"/>
</dbReference>
<feature type="transmembrane region" description="Helical" evidence="10">
    <location>
        <begin position="135"/>
        <end position="156"/>
    </location>
</feature>
<proteinExistence type="inferred from homology"/>
<feature type="transmembrane region" description="Helical" evidence="10">
    <location>
        <begin position="92"/>
        <end position="115"/>
    </location>
</feature>
<dbReference type="EMBL" id="NTJZ01000015">
    <property type="protein sequence ID" value="PDH32556.1"/>
    <property type="molecule type" value="Genomic_DNA"/>
</dbReference>
<evidence type="ECO:0000256" key="4">
    <source>
        <dbReference type="ARBA" id="ARBA00022448"/>
    </source>
</evidence>
<gene>
    <name evidence="11" type="ORF">CNF02_11605</name>
</gene>
<feature type="transmembrane region" description="Helical" evidence="10">
    <location>
        <begin position="413"/>
        <end position="435"/>
    </location>
</feature>
<evidence type="ECO:0000256" key="1">
    <source>
        <dbReference type="ARBA" id="ARBA00004429"/>
    </source>
</evidence>
<dbReference type="InterPro" id="IPR051327">
    <property type="entry name" value="MATE_MepA_subfamily"/>
</dbReference>
<keyword evidence="6 10" id="KW-0812">Transmembrane</keyword>